<reference evidence="2 3" key="1">
    <citation type="submission" date="2022-01" db="EMBL/GenBank/DDBJ databases">
        <authorList>
            <person name="Xiong W."/>
            <person name="Schranz E."/>
        </authorList>
    </citation>
    <scope>NUCLEOTIDE SEQUENCE [LARGE SCALE GENOMIC DNA]</scope>
</reference>
<evidence type="ECO:0000256" key="1">
    <source>
        <dbReference type="SAM" id="MobiDB-lite"/>
    </source>
</evidence>
<organism evidence="2 3">
    <name type="scientific">Lactuca virosa</name>
    <dbReference type="NCBI Taxonomy" id="75947"/>
    <lineage>
        <taxon>Eukaryota</taxon>
        <taxon>Viridiplantae</taxon>
        <taxon>Streptophyta</taxon>
        <taxon>Embryophyta</taxon>
        <taxon>Tracheophyta</taxon>
        <taxon>Spermatophyta</taxon>
        <taxon>Magnoliopsida</taxon>
        <taxon>eudicotyledons</taxon>
        <taxon>Gunneridae</taxon>
        <taxon>Pentapetalae</taxon>
        <taxon>asterids</taxon>
        <taxon>campanulids</taxon>
        <taxon>Asterales</taxon>
        <taxon>Asteraceae</taxon>
        <taxon>Cichorioideae</taxon>
        <taxon>Cichorieae</taxon>
        <taxon>Lactucinae</taxon>
        <taxon>Lactuca</taxon>
    </lineage>
</organism>
<dbReference type="Proteomes" id="UP001157418">
    <property type="component" value="Unassembled WGS sequence"/>
</dbReference>
<sequence length="148" mass="16631">MSLSDEIPLSVLISLSPKSKSPRSIFSSSKENPRSQSTRHRSSPVNQLQLVVAASSPVISWSPPRRVIGCQIRMTILKWKMRQLKLKTQPMIKLHKKNRKKLKNSTQDRKFGNNLKGIRMKTVFKDANVSIVVVGITSANQVVMGPKI</sequence>
<dbReference type="AlphaFoldDB" id="A0AAU9LXD7"/>
<comment type="caution">
    <text evidence="2">The sequence shown here is derived from an EMBL/GenBank/DDBJ whole genome shotgun (WGS) entry which is preliminary data.</text>
</comment>
<name>A0AAU9LXD7_9ASTR</name>
<evidence type="ECO:0000313" key="2">
    <source>
        <dbReference type="EMBL" id="CAH1417916.1"/>
    </source>
</evidence>
<gene>
    <name evidence="2" type="ORF">LVIROSA_LOCUS5557</name>
</gene>
<proteinExistence type="predicted"/>
<accession>A0AAU9LXD7</accession>
<keyword evidence="3" id="KW-1185">Reference proteome</keyword>
<feature type="region of interest" description="Disordered" evidence="1">
    <location>
        <begin position="17"/>
        <end position="46"/>
    </location>
</feature>
<feature type="compositionally biased region" description="Low complexity" evidence="1">
    <location>
        <begin position="17"/>
        <end position="30"/>
    </location>
</feature>
<evidence type="ECO:0000313" key="3">
    <source>
        <dbReference type="Proteomes" id="UP001157418"/>
    </source>
</evidence>
<protein>
    <submittedName>
        <fullName evidence="2">Uncharacterized protein</fullName>
    </submittedName>
</protein>
<dbReference type="EMBL" id="CAKMRJ010000113">
    <property type="protein sequence ID" value="CAH1417916.1"/>
    <property type="molecule type" value="Genomic_DNA"/>
</dbReference>